<feature type="region of interest" description="Disordered" evidence="1">
    <location>
        <begin position="599"/>
        <end position="624"/>
    </location>
</feature>
<name>A0A4Y9F794_9MICC</name>
<evidence type="ECO:0000256" key="1">
    <source>
        <dbReference type="SAM" id="MobiDB-lite"/>
    </source>
</evidence>
<sequence length="643" mass="69777">MTESHRDPAQQGASQGEVVGSDVLWVRLCIDRAQPWGSWRKLVPALYSGASDTQQGADAGEQLALPADVEQQVRDQLESIIGMIREQAQGADQSYEYTDEDIKSVEELAADPDKFDDLIQQTMQAEQGSEEFLAELDQVPTEVTAEELQALTGDPTPEALAAMEELNWEITPQLAGYLESVATVTALETDGRRAQLFVLCERVPGQASLRTVETDSTGVLLPGVPLNEFLTQMDALFPGVADLLPQKPGEDYHLASFSQGTDSLSLDPNGVSAALVELSMADLATYMQPELMAGEVEAAPADKSWSLLTADPRTLANLLEAMNVPSIVAEQTLFGQNLTFVLPADSTGPETGSVTDWVNQVMGTPDSGLVGTVLTFSWSPLTKIGSALERVSSEVGNLVWSLPGLLPAPFRELAARDQLEQLIWLYGLDEQTANRLTNYVLDCESSDGLESTIHALELPEELLKVLTGAVHLDEFVGYRKFAPDMNGLERFKESVTAYPNGTDTLSTVSREIRERPWLLTADATAQLGASGALALWAARRVAQGRSPRAALIAAATLGATGAAELVIARVYHRLQAAEKLPTVEHHQVRPLSLTEELRAQAQQQAEETSEPQTPKVVRNAQKLGRQARQIARQQLGRFFGARD</sequence>
<dbReference type="RefSeq" id="WP_135011088.1">
    <property type="nucleotide sequence ID" value="NZ_JADGLK010000002.1"/>
</dbReference>
<dbReference type="OrthoDB" id="7186647at2"/>
<dbReference type="Proteomes" id="UP000297951">
    <property type="component" value="Unassembled WGS sequence"/>
</dbReference>
<evidence type="ECO:0000313" key="3">
    <source>
        <dbReference type="Proteomes" id="UP000297951"/>
    </source>
</evidence>
<organism evidence="2 3">
    <name type="scientific">Rothia nasimurium</name>
    <dbReference type="NCBI Taxonomy" id="85336"/>
    <lineage>
        <taxon>Bacteria</taxon>
        <taxon>Bacillati</taxon>
        <taxon>Actinomycetota</taxon>
        <taxon>Actinomycetes</taxon>
        <taxon>Micrococcales</taxon>
        <taxon>Micrococcaceae</taxon>
        <taxon>Rothia</taxon>
    </lineage>
</organism>
<protein>
    <submittedName>
        <fullName evidence="2">Uncharacterized protein</fullName>
    </submittedName>
</protein>
<comment type="caution">
    <text evidence="2">The sequence shown here is derived from an EMBL/GenBank/DDBJ whole genome shotgun (WGS) entry which is preliminary data.</text>
</comment>
<dbReference type="EMBL" id="SPQC01000002">
    <property type="protein sequence ID" value="TFU24133.1"/>
    <property type="molecule type" value="Genomic_DNA"/>
</dbReference>
<feature type="compositionally biased region" description="Low complexity" evidence="1">
    <location>
        <begin position="599"/>
        <end position="613"/>
    </location>
</feature>
<reference evidence="2 3" key="1">
    <citation type="submission" date="2019-03" db="EMBL/GenBank/DDBJ databases">
        <title>Diversity of the mouse oral microbiome.</title>
        <authorList>
            <person name="Joseph S."/>
            <person name="Aduse-Opoku J."/>
            <person name="Curtis M."/>
            <person name="Wade W."/>
            <person name="Hashim A."/>
        </authorList>
    </citation>
    <scope>NUCLEOTIDE SEQUENCE [LARGE SCALE GENOMIC DNA]</scope>
    <source>
        <strain evidence="3">irhom_31</strain>
    </source>
</reference>
<evidence type="ECO:0000313" key="2">
    <source>
        <dbReference type="EMBL" id="TFU24133.1"/>
    </source>
</evidence>
<dbReference type="AlphaFoldDB" id="A0A4Y9F794"/>
<gene>
    <name evidence="2" type="ORF">E4U03_00725</name>
</gene>
<accession>A0A4Y9F794</accession>
<proteinExistence type="predicted"/>